<feature type="transmembrane region" description="Helical" evidence="14">
    <location>
        <begin position="91"/>
        <end position="113"/>
    </location>
</feature>
<dbReference type="CDD" id="cd11492">
    <property type="entry name" value="SLC5sbd_NIS-SMVT"/>
    <property type="match status" value="1"/>
</dbReference>
<feature type="transmembrane region" description="Helical" evidence="14">
    <location>
        <begin position="196"/>
        <end position="214"/>
    </location>
</feature>
<keyword evidence="4" id="KW-1003">Cell membrane</keyword>
<dbReference type="PROSITE" id="PS50283">
    <property type="entry name" value="NA_SOLUT_SYMP_3"/>
    <property type="match status" value="1"/>
</dbReference>
<evidence type="ECO:0000313" key="15">
    <source>
        <dbReference type="EMBL" id="KAK7089161.1"/>
    </source>
</evidence>
<feature type="transmembrane region" description="Helical" evidence="14">
    <location>
        <begin position="530"/>
        <end position="554"/>
    </location>
</feature>
<dbReference type="Proteomes" id="UP001374579">
    <property type="component" value="Unassembled WGS sequence"/>
</dbReference>
<dbReference type="GO" id="GO:0006814">
    <property type="term" value="P:sodium ion transport"/>
    <property type="evidence" value="ECO:0007669"/>
    <property type="project" value="UniProtKB-KW"/>
</dbReference>
<dbReference type="InterPro" id="IPR001734">
    <property type="entry name" value="Na/solute_symporter"/>
</dbReference>
<comment type="similarity">
    <text evidence="2 13">Belongs to the sodium:solute symporter (SSF) (TC 2.A.21) family.</text>
</comment>
<protein>
    <recommendedName>
        <fullName evidence="17">Sodium-coupled monocarboxylate transporter 1</fullName>
    </recommendedName>
</protein>
<dbReference type="InterPro" id="IPR038377">
    <property type="entry name" value="Na/Glc_symporter_sf"/>
</dbReference>
<evidence type="ECO:0000256" key="1">
    <source>
        <dbReference type="ARBA" id="ARBA00004651"/>
    </source>
</evidence>
<dbReference type="PANTHER" id="PTHR42985:SF2">
    <property type="entry name" value="SODIUM-DEPENDENT MULTIVITAMIN TRANSPORTER"/>
    <property type="match status" value="1"/>
</dbReference>
<name>A0AAN9FYE1_9CAEN</name>
<dbReference type="Gene3D" id="1.20.1730.10">
    <property type="entry name" value="Sodium/glucose cotransporter"/>
    <property type="match status" value="1"/>
</dbReference>
<gene>
    <name evidence="15" type="ORF">V1264_025066</name>
</gene>
<feature type="transmembrane region" description="Helical" evidence="14">
    <location>
        <begin position="285"/>
        <end position="310"/>
    </location>
</feature>
<keyword evidence="10" id="KW-0325">Glycoprotein</keyword>
<dbReference type="GO" id="GO:0015293">
    <property type="term" value="F:symporter activity"/>
    <property type="evidence" value="ECO:0007669"/>
    <property type="project" value="TreeGrafter"/>
</dbReference>
<evidence type="ECO:0008006" key="17">
    <source>
        <dbReference type="Google" id="ProtNLM"/>
    </source>
</evidence>
<feature type="transmembrane region" description="Helical" evidence="14">
    <location>
        <begin position="134"/>
        <end position="153"/>
    </location>
</feature>
<evidence type="ECO:0000256" key="5">
    <source>
        <dbReference type="ARBA" id="ARBA00022692"/>
    </source>
</evidence>
<feature type="transmembrane region" description="Helical" evidence="14">
    <location>
        <begin position="415"/>
        <end position="439"/>
    </location>
</feature>
<evidence type="ECO:0000256" key="12">
    <source>
        <dbReference type="ARBA" id="ARBA00036099"/>
    </source>
</evidence>
<dbReference type="PANTHER" id="PTHR42985">
    <property type="entry name" value="SODIUM-COUPLED MONOCARBOXYLATE TRANSPORTER"/>
    <property type="match status" value="1"/>
</dbReference>
<dbReference type="GO" id="GO:0015075">
    <property type="term" value="F:monoatomic ion transmembrane transporter activity"/>
    <property type="evidence" value="ECO:0007669"/>
    <property type="project" value="UniProtKB-ARBA"/>
</dbReference>
<dbReference type="InterPro" id="IPR018212">
    <property type="entry name" value="Na/solute_symporter_CS"/>
</dbReference>
<dbReference type="AlphaFoldDB" id="A0AAN9FYE1"/>
<keyword evidence="3" id="KW-0813">Transport</keyword>
<evidence type="ECO:0000256" key="11">
    <source>
        <dbReference type="ARBA" id="ARBA00023201"/>
    </source>
</evidence>
<evidence type="ECO:0000256" key="8">
    <source>
        <dbReference type="ARBA" id="ARBA00023065"/>
    </source>
</evidence>
<comment type="subcellular location">
    <subcellularLocation>
        <location evidence="1">Cell membrane</location>
        <topology evidence="1">Multi-pass membrane protein</topology>
    </subcellularLocation>
</comment>
<feature type="transmembrane region" description="Helical" evidence="14">
    <location>
        <begin position="246"/>
        <end position="264"/>
    </location>
</feature>
<evidence type="ECO:0000256" key="13">
    <source>
        <dbReference type="RuleBase" id="RU362091"/>
    </source>
</evidence>
<evidence type="ECO:0000256" key="10">
    <source>
        <dbReference type="ARBA" id="ARBA00023180"/>
    </source>
</evidence>
<keyword evidence="6 14" id="KW-1133">Transmembrane helix</keyword>
<dbReference type="PROSITE" id="PS00456">
    <property type="entry name" value="NA_SOLUT_SYMP_1"/>
    <property type="match status" value="1"/>
</dbReference>
<keyword evidence="16" id="KW-1185">Reference proteome</keyword>
<keyword evidence="9 14" id="KW-0472">Membrane</keyword>
<evidence type="ECO:0000256" key="14">
    <source>
        <dbReference type="SAM" id="Phobius"/>
    </source>
</evidence>
<keyword evidence="5 14" id="KW-0812">Transmembrane</keyword>
<feature type="transmembrane region" description="Helical" evidence="14">
    <location>
        <begin position="389"/>
        <end position="409"/>
    </location>
</feature>
<evidence type="ECO:0000256" key="4">
    <source>
        <dbReference type="ARBA" id="ARBA00022475"/>
    </source>
</evidence>
<dbReference type="NCBIfam" id="TIGR00813">
    <property type="entry name" value="sss"/>
    <property type="match status" value="1"/>
</dbReference>
<evidence type="ECO:0000256" key="6">
    <source>
        <dbReference type="ARBA" id="ARBA00022989"/>
    </source>
</evidence>
<organism evidence="15 16">
    <name type="scientific">Littorina saxatilis</name>
    <dbReference type="NCBI Taxonomy" id="31220"/>
    <lineage>
        <taxon>Eukaryota</taxon>
        <taxon>Metazoa</taxon>
        <taxon>Spiralia</taxon>
        <taxon>Lophotrochozoa</taxon>
        <taxon>Mollusca</taxon>
        <taxon>Gastropoda</taxon>
        <taxon>Caenogastropoda</taxon>
        <taxon>Littorinimorpha</taxon>
        <taxon>Littorinoidea</taxon>
        <taxon>Littorinidae</taxon>
        <taxon>Littorina</taxon>
    </lineage>
</organism>
<evidence type="ECO:0000256" key="9">
    <source>
        <dbReference type="ARBA" id="ARBA00023136"/>
    </source>
</evidence>
<dbReference type="GO" id="GO:0098660">
    <property type="term" value="P:inorganic ion transmembrane transport"/>
    <property type="evidence" value="ECO:0007669"/>
    <property type="project" value="UniProtKB-ARBA"/>
</dbReference>
<evidence type="ECO:0000256" key="3">
    <source>
        <dbReference type="ARBA" id="ARBA00022448"/>
    </source>
</evidence>
<comment type="catalytic activity">
    <reaction evidence="12">
        <text>iodide(out) + 2 Na(+)(out) = iodide(in) + 2 Na(+)(in)</text>
        <dbReference type="Rhea" id="RHEA:71207"/>
        <dbReference type="ChEBI" id="CHEBI:16382"/>
        <dbReference type="ChEBI" id="CHEBI:29101"/>
    </reaction>
</comment>
<feature type="transmembrane region" description="Helical" evidence="14">
    <location>
        <begin position="165"/>
        <end position="184"/>
    </location>
</feature>
<proteinExistence type="inferred from homology"/>
<feature type="transmembrane region" description="Helical" evidence="14">
    <location>
        <begin position="20"/>
        <end position="39"/>
    </location>
</feature>
<feature type="transmembrane region" description="Helical" evidence="14">
    <location>
        <begin position="446"/>
        <end position="468"/>
    </location>
</feature>
<dbReference type="EMBL" id="JBAMIC010002728">
    <property type="protein sequence ID" value="KAK7089161.1"/>
    <property type="molecule type" value="Genomic_DNA"/>
</dbReference>
<reference evidence="15 16" key="1">
    <citation type="submission" date="2024-02" db="EMBL/GenBank/DDBJ databases">
        <title>Chromosome-scale genome assembly of the rough periwinkle Littorina saxatilis.</title>
        <authorList>
            <person name="De Jode A."/>
            <person name="Faria R."/>
            <person name="Formenti G."/>
            <person name="Sims Y."/>
            <person name="Smith T.P."/>
            <person name="Tracey A."/>
            <person name="Wood J.M.D."/>
            <person name="Zagrodzka Z.B."/>
            <person name="Johannesson K."/>
            <person name="Butlin R.K."/>
            <person name="Leder E.H."/>
        </authorList>
    </citation>
    <scope>NUCLEOTIDE SEQUENCE [LARGE SCALE GENOMIC DNA]</scope>
    <source>
        <strain evidence="15">Snail1</strain>
        <tissue evidence="15">Muscle</tissue>
    </source>
</reference>
<keyword evidence="11" id="KW-0739">Sodium transport</keyword>
<dbReference type="GO" id="GO:0005886">
    <property type="term" value="C:plasma membrane"/>
    <property type="evidence" value="ECO:0007669"/>
    <property type="project" value="UniProtKB-SubCell"/>
</dbReference>
<evidence type="ECO:0000313" key="16">
    <source>
        <dbReference type="Proteomes" id="UP001374579"/>
    </source>
</evidence>
<dbReference type="Pfam" id="PF00474">
    <property type="entry name" value="SSF"/>
    <property type="match status" value="1"/>
</dbReference>
<evidence type="ECO:0000256" key="2">
    <source>
        <dbReference type="ARBA" id="ARBA00006434"/>
    </source>
</evidence>
<comment type="caution">
    <text evidence="15">The sequence shown here is derived from an EMBL/GenBank/DDBJ whole genome shotgun (WGS) entry which is preliminary data.</text>
</comment>
<accession>A0AAN9FYE1</accession>
<keyword evidence="7" id="KW-0915">Sodium</keyword>
<feature type="transmembrane region" description="Helical" evidence="14">
    <location>
        <begin position="59"/>
        <end position="79"/>
    </location>
</feature>
<keyword evidence="8" id="KW-0406">Ion transport</keyword>
<sequence>MAADYSINTGEVRTFGTVDYVLFVLTLLVSAGIGVFYAVWDRRNNTPQEFLLGGQKMQVVPVAMSLMVTFVSSLTLLGYPAEMYNYNTMFWWLVVSFLLSVGGAAFIFIPFFYRLGITSTFEYLEMRFSKPVRVIGSVMMIIQTLLYMAFLLYAPSLALNAVTGINLWGCVAGMGVVVTFYTTLGGMKAVLWTDTFQAGVIVAGLLAIIIRGITVQGGITRIWDIADNRSRILFDDFSVDPKTRHSVWSMVLGAGCFWLALYGVNQAQVQRCLSCPSVSKAKLAMLVSLPGLMVIVSLSCLLGVIMFVFYSDCDPIKFGLISKFDQLVPLYVMDTLGSLDGLPGIFVSAVVSGSLSSLSSGLNALSAVTFRDILEGSGWKSSSEFKSTVVSKLLVAGYGLGAVGLAWVVSQLGGILQALYVVFGILNGPVLGVFTLGMFFPWANAWGAVVGEIVSLAVLLWIGLGALLNQVTTPMNPTSTVACNWTAMGVSTTTVSSLNATAILAVNTTVAGDIAESEAGMLEPLYRMSYMWYTGLGMIIVWGVGLLVSFITGATDPSSLDPRLICPLVSKLLPCLPLSCRERCYCGVPHKQAKAGSETGLSTLKSITSNEETQGIQDLPHSNGHVVSQSANHDLSNCYGHVVSQPANHDLSYNDGHVASQPANHNLSHLIESEIVVRL</sequence>
<dbReference type="InterPro" id="IPR051163">
    <property type="entry name" value="Sodium:Solute_Symporter_SSF"/>
</dbReference>
<evidence type="ECO:0000256" key="7">
    <source>
        <dbReference type="ARBA" id="ARBA00023053"/>
    </source>
</evidence>